<keyword evidence="1" id="KW-0645">Protease</keyword>
<evidence type="ECO:0000256" key="2">
    <source>
        <dbReference type="ARBA" id="ARBA00022723"/>
    </source>
</evidence>
<comment type="caution">
    <text evidence="7">The sequence shown here is derived from an EMBL/GenBank/DDBJ whole genome shotgun (WGS) entry which is preliminary data.</text>
</comment>
<dbReference type="InterPro" id="IPR024079">
    <property type="entry name" value="MetalloPept_cat_dom_sf"/>
</dbReference>
<evidence type="ECO:0000256" key="4">
    <source>
        <dbReference type="ARBA" id="ARBA00022833"/>
    </source>
</evidence>
<feature type="chain" id="PRO_5046652285" description="Peptidase M10 metallopeptidase domain-containing protein" evidence="5">
    <location>
        <begin position="26"/>
        <end position="321"/>
    </location>
</feature>
<dbReference type="RefSeq" id="WP_188782981.1">
    <property type="nucleotide sequence ID" value="NZ_BMNI01000002.1"/>
</dbReference>
<gene>
    <name evidence="7" type="ORF">GCM10011584_10690</name>
</gene>
<feature type="domain" description="Peptidase M10 metallopeptidase" evidence="6">
    <location>
        <begin position="164"/>
        <end position="291"/>
    </location>
</feature>
<dbReference type="Gene3D" id="3.40.390.10">
    <property type="entry name" value="Collagenase (Catalytic Domain)"/>
    <property type="match status" value="1"/>
</dbReference>
<accession>A0ABQ2N749</accession>
<evidence type="ECO:0000256" key="1">
    <source>
        <dbReference type="ARBA" id="ARBA00022670"/>
    </source>
</evidence>
<feature type="signal peptide" evidence="5">
    <location>
        <begin position="1"/>
        <end position="25"/>
    </location>
</feature>
<protein>
    <recommendedName>
        <fullName evidence="6">Peptidase M10 metallopeptidase domain-containing protein</fullName>
    </recommendedName>
</protein>
<evidence type="ECO:0000313" key="7">
    <source>
        <dbReference type="EMBL" id="GGO87036.1"/>
    </source>
</evidence>
<keyword evidence="8" id="KW-1185">Reference proteome</keyword>
<name>A0ABQ2N749_9ACTN</name>
<evidence type="ECO:0000259" key="6">
    <source>
        <dbReference type="Pfam" id="PF00413"/>
    </source>
</evidence>
<dbReference type="InterPro" id="IPR001818">
    <property type="entry name" value="Pept_M10_metallopeptidase"/>
</dbReference>
<dbReference type="Pfam" id="PF00413">
    <property type="entry name" value="Peptidase_M10"/>
    <property type="match status" value="1"/>
</dbReference>
<evidence type="ECO:0000313" key="8">
    <source>
        <dbReference type="Proteomes" id="UP000655410"/>
    </source>
</evidence>
<organism evidence="7 8">
    <name type="scientific">Nocardioides phosphati</name>
    <dbReference type="NCBI Taxonomy" id="1867775"/>
    <lineage>
        <taxon>Bacteria</taxon>
        <taxon>Bacillati</taxon>
        <taxon>Actinomycetota</taxon>
        <taxon>Actinomycetes</taxon>
        <taxon>Propionibacteriales</taxon>
        <taxon>Nocardioidaceae</taxon>
        <taxon>Nocardioides</taxon>
    </lineage>
</organism>
<reference evidence="8" key="1">
    <citation type="journal article" date="2019" name="Int. J. Syst. Evol. Microbiol.">
        <title>The Global Catalogue of Microorganisms (GCM) 10K type strain sequencing project: providing services to taxonomists for standard genome sequencing and annotation.</title>
        <authorList>
            <consortium name="The Broad Institute Genomics Platform"/>
            <consortium name="The Broad Institute Genome Sequencing Center for Infectious Disease"/>
            <person name="Wu L."/>
            <person name="Ma J."/>
        </authorList>
    </citation>
    <scope>NUCLEOTIDE SEQUENCE [LARGE SCALE GENOMIC DNA]</scope>
    <source>
        <strain evidence="8">CGMCC 4.7371</strain>
    </source>
</reference>
<keyword evidence="2" id="KW-0479">Metal-binding</keyword>
<sequence length="321" mass="33217">MKRSTALIAALPLTLGVLLPAPAQAAATTTVSAAVSDASVTLGDTSVVSGSVSGPAGRTVRLQVQTASGWRTLRSTTTSSTQTYRLVAPSAWLGGHTLRVQAPETTDATAGASSSRSFSVRPTWSPAGTASDWRWIASAHPRYNPCQPIIWRFNQNGGYSSSLNDLKVAFHRLSQATGMTFTYGGTTSVTPRPGNYDSRATITVGFNTPSQVGSLSGSVAGQGGGGWATHDGYAEMVHGTLTLDRTERLPAGFTSSGGATWGQIMEHEIGHTLGLGHASGSNQLMYGVASSPNHRFGAGDLSGLRAVGLQAGCIPNTARRV</sequence>
<proteinExistence type="predicted"/>
<dbReference type="SUPFAM" id="SSF55486">
    <property type="entry name" value="Metalloproteases ('zincins'), catalytic domain"/>
    <property type="match status" value="1"/>
</dbReference>
<keyword evidence="4" id="KW-0862">Zinc</keyword>
<evidence type="ECO:0000256" key="5">
    <source>
        <dbReference type="SAM" id="SignalP"/>
    </source>
</evidence>
<dbReference type="EMBL" id="BMNI01000002">
    <property type="protein sequence ID" value="GGO87036.1"/>
    <property type="molecule type" value="Genomic_DNA"/>
</dbReference>
<keyword evidence="5" id="KW-0732">Signal</keyword>
<keyword evidence="3" id="KW-0378">Hydrolase</keyword>
<dbReference type="Proteomes" id="UP000655410">
    <property type="component" value="Unassembled WGS sequence"/>
</dbReference>
<evidence type="ECO:0000256" key="3">
    <source>
        <dbReference type="ARBA" id="ARBA00022801"/>
    </source>
</evidence>